<protein>
    <submittedName>
        <fullName evidence="1">Uncharacterized protein</fullName>
    </submittedName>
</protein>
<dbReference type="Proteomes" id="UP000298653">
    <property type="component" value="Chromosome"/>
</dbReference>
<dbReference type="EMBL" id="CP040058">
    <property type="protein sequence ID" value="QCP36505.1"/>
    <property type="molecule type" value="Genomic_DNA"/>
</dbReference>
<organism evidence="1 2">
    <name type="scientific">Anaerostipes rhamnosivorans</name>
    <dbReference type="NCBI Taxonomy" id="1229621"/>
    <lineage>
        <taxon>Bacteria</taxon>
        <taxon>Bacillati</taxon>
        <taxon>Bacillota</taxon>
        <taxon>Clostridia</taxon>
        <taxon>Lachnospirales</taxon>
        <taxon>Lachnospiraceae</taxon>
        <taxon>Anaerostipes</taxon>
    </lineage>
</organism>
<evidence type="ECO:0000313" key="2">
    <source>
        <dbReference type="Proteomes" id="UP000298653"/>
    </source>
</evidence>
<reference evidence="1 2" key="1">
    <citation type="submission" date="2019-05" db="EMBL/GenBank/DDBJ databases">
        <title>Complete genome sequencing of Anaerostipes rhamnosivorans.</title>
        <authorList>
            <person name="Bui T.P.N."/>
            <person name="de Vos W.M."/>
        </authorList>
    </citation>
    <scope>NUCLEOTIDE SEQUENCE [LARGE SCALE GENOMIC DNA]</scope>
    <source>
        <strain evidence="1 2">1y2</strain>
    </source>
</reference>
<dbReference type="AlphaFoldDB" id="A0A4P8II17"/>
<proteinExistence type="predicted"/>
<sequence>MKKAVPYSALPAHDPHHAATGCHSLLPDLRPLALCRCLSTALLNM</sequence>
<evidence type="ECO:0000313" key="1">
    <source>
        <dbReference type="EMBL" id="QCP36505.1"/>
    </source>
</evidence>
<keyword evidence="2" id="KW-1185">Reference proteome</keyword>
<dbReference type="KEGG" id="arf:AR1Y2_3051"/>
<name>A0A4P8II17_9FIRM</name>
<accession>A0A4P8II17</accession>
<gene>
    <name evidence="1" type="ORF">AR1Y2_3051</name>
</gene>